<keyword evidence="2" id="KW-1185">Reference proteome</keyword>
<evidence type="ECO:0000313" key="2">
    <source>
        <dbReference type="Proteomes" id="UP001304243"/>
    </source>
</evidence>
<dbReference type="GeneID" id="89949590"/>
<organism evidence="1 2">
    <name type="scientific">Mucor velutinosus</name>
    <dbReference type="NCBI Taxonomy" id="708070"/>
    <lineage>
        <taxon>Eukaryota</taxon>
        <taxon>Fungi</taxon>
        <taxon>Fungi incertae sedis</taxon>
        <taxon>Mucoromycota</taxon>
        <taxon>Mucoromycotina</taxon>
        <taxon>Mucoromycetes</taxon>
        <taxon>Mucorales</taxon>
        <taxon>Mucorineae</taxon>
        <taxon>Mucoraceae</taxon>
        <taxon>Mucor</taxon>
    </lineage>
</organism>
<dbReference type="EMBL" id="JASEJX010000016">
    <property type="protein sequence ID" value="KAK4513897.1"/>
    <property type="molecule type" value="Genomic_DNA"/>
</dbReference>
<evidence type="ECO:0000313" key="1">
    <source>
        <dbReference type="EMBL" id="KAK4513897.1"/>
    </source>
</evidence>
<proteinExistence type="predicted"/>
<comment type="caution">
    <text evidence="1">The sequence shown here is derived from an EMBL/GenBank/DDBJ whole genome shotgun (WGS) entry which is preliminary data.</text>
</comment>
<dbReference type="Proteomes" id="UP001304243">
    <property type="component" value="Unassembled WGS sequence"/>
</dbReference>
<reference evidence="1 2" key="1">
    <citation type="submission" date="2022-11" db="EMBL/GenBank/DDBJ databases">
        <title>Mucor velutinosus strain NIH1002 WGS.</title>
        <authorList>
            <person name="Subramanian P."/>
            <person name="Mullikin J.C."/>
            <person name="Segre J.A."/>
            <person name="Zelazny A.M."/>
        </authorList>
    </citation>
    <scope>NUCLEOTIDE SEQUENCE [LARGE SCALE GENOMIC DNA]</scope>
    <source>
        <strain evidence="1 2">NIH1002</strain>
    </source>
</reference>
<gene>
    <name evidence="1" type="primary">NDE1_2</name>
    <name evidence="1" type="ORF">ATC70_005904</name>
</gene>
<accession>A0AAN7DBN4</accession>
<dbReference type="AlphaFoldDB" id="A0AAN7DBN4"/>
<sequence length="135" mass="15284">MLVMLVNKQNQNAYVQVAVLFPLTRTTGLTKQRTNAVTVIYKSVDRLKRINEPVHLDIATALILPVKVIRQLSVTVSKSYTTTAHMVVLVTLGSIWRAQVRMIFHSIPFACIDVVQQIKDELLQLHAQAENHKQL</sequence>
<protein>
    <submittedName>
        <fullName evidence="1">NADH:ubiquinone oxidoreductase</fullName>
    </submittedName>
</protein>
<dbReference type="RefSeq" id="XP_064680563.1">
    <property type="nucleotide sequence ID" value="XM_064825186.1"/>
</dbReference>
<name>A0AAN7DBN4_9FUNG</name>